<comment type="caution">
    <text evidence="1">The sequence shown here is derived from an EMBL/GenBank/DDBJ whole genome shotgun (WGS) entry which is preliminary data.</text>
</comment>
<name>A0AAN9QTV9_PHACN</name>
<sequence length="90" mass="10772">MHSTYNNSYTIRIKCNHFIYAQSWTQGSLLVVIHMTQLCKRNQLPPKRTPLKEWSRGTQYLITRGPESHRLPQTFRFVATFFQVHMDKLF</sequence>
<proteinExistence type="predicted"/>
<dbReference type="EMBL" id="JAYMYR010000008">
    <property type="protein sequence ID" value="KAK7347479.1"/>
    <property type="molecule type" value="Genomic_DNA"/>
</dbReference>
<evidence type="ECO:0000313" key="1">
    <source>
        <dbReference type="EMBL" id="KAK7347479.1"/>
    </source>
</evidence>
<accession>A0AAN9QTV9</accession>
<protein>
    <submittedName>
        <fullName evidence="1">Uncharacterized protein</fullName>
    </submittedName>
</protein>
<dbReference type="AlphaFoldDB" id="A0AAN9QTV9"/>
<reference evidence="1 2" key="1">
    <citation type="submission" date="2024-01" db="EMBL/GenBank/DDBJ databases">
        <title>The genomes of 5 underutilized Papilionoideae crops provide insights into root nodulation and disease resistanc.</title>
        <authorList>
            <person name="Jiang F."/>
        </authorList>
    </citation>
    <scope>NUCLEOTIDE SEQUENCE [LARGE SCALE GENOMIC DNA]</scope>
    <source>
        <strain evidence="1">JINMINGXINNONG_FW02</strain>
        <tissue evidence="1">Leaves</tissue>
    </source>
</reference>
<organism evidence="1 2">
    <name type="scientific">Phaseolus coccineus</name>
    <name type="common">Scarlet runner bean</name>
    <name type="synonym">Phaseolus multiflorus</name>
    <dbReference type="NCBI Taxonomy" id="3886"/>
    <lineage>
        <taxon>Eukaryota</taxon>
        <taxon>Viridiplantae</taxon>
        <taxon>Streptophyta</taxon>
        <taxon>Embryophyta</taxon>
        <taxon>Tracheophyta</taxon>
        <taxon>Spermatophyta</taxon>
        <taxon>Magnoliopsida</taxon>
        <taxon>eudicotyledons</taxon>
        <taxon>Gunneridae</taxon>
        <taxon>Pentapetalae</taxon>
        <taxon>rosids</taxon>
        <taxon>fabids</taxon>
        <taxon>Fabales</taxon>
        <taxon>Fabaceae</taxon>
        <taxon>Papilionoideae</taxon>
        <taxon>50 kb inversion clade</taxon>
        <taxon>NPAAA clade</taxon>
        <taxon>indigoferoid/millettioid clade</taxon>
        <taxon>Phaseoleae</taxon>
        <taxon>Phaseolus</taxon>
    </lineage>
</organism>
<dbReference type="Proteomes" id="UP001374584">
    <property type="component" value="Unassembled WGS sequence"/>
</dbReference>
<gene>
    <name evidence="1" type="ORF">VNO80_22009</name>
</gene>
<keyword evidence="2" id="KW-1185">Reference proteome</keyword>
<evidence type="ECO:0000313" key="2">
    <source>
        <dbReference type="Proteomes" id="UP001374584"/>
    </source>
</evidence>